<sequence>MRYDLMYRSLPERMAPMLSLYTTSSCSGPRWNSRTIFFAITEQGCLVPCAISEAALEQVSQHRCAGQDDALARFAAFQEQIEAAAHSKFEQRHPASPGPMHLWADDFDDHAPEGAPMMAVRPNWAEAA</sequence>
<protein>
    <submittedName>
        <fullName evidence="1">DUF1488 family protein</fullName>
    </submittedName>
</protein>
<dbReference type="SUPFAM" id="SSF160272">
    <property type="entry name" value="Shew3726-like"/>
    <property type="match status" value="1"/>
</dbReference>
<proteinExistence type="predicted"/>
<dbReference type="Gene3D" id="3.30.160.140">
    <property type="entry name" value="Shew3726-like"/>
    <property type="match status" value="1"/>
</dbReference>
<dbReference type="InterPro" id="IPR009962">
    <property type="entry name" value="DUF1488"/>
</dbReference>
<evidence type="ECO:0000313" key="1">
    <source>
        <dbReference type="EMBL" id="RKK02192.1"/>
    </source>
</evidence>
<keyword evidence="3" id="KW-1185">Reference proteome</keyword>
<dbReference type="PROSITE" id="PS51257">
    <property type="entry name" value="PROKAR_LIPOPROTEIN"/>
    <property type="match status" value="1"/>
</dbReference>
<dbReference type="EMBL" id="RFLX01000061">
    <property type="protein sequence ID" value="RMI15363.1"/>
    <property type="molecule type" value="Genomic_DNA"/>
</dbReference>
<dbReference type="Proteomes" id="UP000274097">
    <property type="component" value="Unassembled WGS sequence"/>
</dbReference>
<comment type="caution">
    <text evidence="1">The sequence shown here is derived from an EMBL/GenBank/DDBJ whole genome shotgun (WGS) entry which is preliminary data.</text>
</comment>
<dbReference type="Pfam" id="PF07369">
    <property type="entry name" value="DUF1488"/>
    <property type="match status" value="1"/>
</dbReference>
<accession>A0A3A9J6W1</accession>
<dbReference type="InterPro" id="IPR036692">
    <property type="entry name" value="Shew3726-like_sf"/>
</dbReference>
<organism evidence="1 4">
    <name type="scientific">Teichococcus wenyumeiae</name>
    <dbReference type="NCBI Taxonomy" id="2478470"/>
    <lineage>
        <taxon>Bacteria</taxon>
        <taxon>Pseudomonadati</taxon>
        <taxon>Pseudomonadota</taxon>
        <taxon>Alphaproteobacteria</taxon>
        <taxon>Acetobacterales</taxon>
        <taxon>Roseomonadaceae</taxon>
        <taxon>Roseomonas</taxon>
    </lineage>
</organism>
<evidence type="ECO:0000313" key="2">
    <source>
        <dbReference type="EMBL" id="RMI15363.1"/>
    </source>
</evidence>
<evidence type="ECO:0000313" key="3">
    <source>
        <dbReference type="Proteomes" id="UP000274097"/>
    </source>
</evidence>
<gene>
    <name evidence="1" type="ORF">D6Z83_21120</name>
    <name evidence="2" type="ORF">EBE87_26185</name>
</gene>
<dbReference type="Proteomes" id="UP000278036">
    <property type="component" value="Unassembled WGS sequence"/>
</dbReference>
<evidence type="ECO:0000313" key="4">
    <source>
        <dbReference type="Proteomes" id="UP000278036"/>
    </source>
</evidence>
<dbReference type="EMBL" id="RAQU01000176">
    <property type="protein sequence ID" value="RKK02192.1"/>
    <property type="molecule type" value="Genomic_DNA"/>
</dbReference>
<reference evidence="1 4" key="1">
    <citation type="submission" date="2018-09" db="EMBL/GenBank/DDBJ databases">
        <title>Roseomonas sp. nov., isolated from feces of Tibetan antelopes in the Qinghai-Tibet plateau, China.</title>
        <authorList>
            <person name="Tian Z."/>
        </authorList>
    </citation>
    <scope>NUCLEOTIDE SEQUENCE [LARGE SCALE GENOMIC DNA]</scope>
    <source>
        <strain evidence="2 3">Z23</strain>
        <strain evidence="1 4">Z24</strain>
    </source>
</reference>
<dbReference type="AlphaFoldDB" id="A0A3A9J6W1"/>
<dbReference type="InParanoid" id="A0A3A9J6W1"/>
<name>A0A3A9J6W1_9PROT</name>